<keyword evidence="2" id="KW-1185">Reference proteome</keyword>
<protein>
    <submittedName>
        <fullName evidence="1">Speckle-type POZ protein</fullName>
    </submittedName>
</protein>
<dbReference type="EMBL" id="BKCP01013181">
    <property type="protein sequence ID" value="GER57200.1"/>
    <property type="molecule type" value="Genomic_DNA"/>
</dbReference>
<evidence type="ECO:0000313" key="1">
    <source>
        <dbReference type="EMBL" id="GER57200.1"/>
    </source>
</evidence>
<sequence>MGGSAPAAADEKSGINMFKSQWGIVCLRSGQQSGSPQFIKRSFLETPGNGYLSDDCLRLLYNIGILDRPFPINHPFLRFPGRAPATASDDSLKEIYAHPCLRRWFVELLAISSAPQGKLLESVIWATKLKHKMKED</sequence>
<organism evidence="1 2">
    <name type="scientific">Striga asiatica</name>
    <name type="common">Asiatic witchweed</name>
    <name type="synonym">Buchnera asiatica</name>
    <dbReference type="NCBI Taxonomy" id="4170"/>
    <lineage>
        <taxon>Eukaryota</taxon>
        <taxon>Viridiplantae</taxon>
        <taxon>Streptophyta</taxon>
        <taxon>Embryophyta</taxon>
        <taxon>Tracheophyta</taxon>
        <taxon>Spermatophyta</taxon>
        <taxon>Magnoliopsida</taxon>
        <taxon>eudicotyledons</taxon>
        <taxon>Gunneridae</taxon>
        <taxon>Pentapetalae</taxon>
        <taxon>asterids</taxon>
        <taxon>lamiids</taxon>
        <taxon>Lamiales</taxon>
        <taxon>Orobanchaceae</taxon>
        <taxon>Buchnereae</taxon>
        <taxon>Striga</taxon>
    </lineage>
</organism>
<accession>A0A5A7RJ56</accession>
<dbReference type="Proteomes" id="UP000325081">
    <property type="component" value="Unassembled WGS sequence"/>
</dbReference>
<dbReference type="AlphaFoldDB" id="A0A5A7RJ56"/>
<reference evidence="2" key="1">
    <citation type="journal article" date="2019" name="Curr. Biol.">
        <title>Genome Sequence of Striga asiatica Provides Insight into the Evolution of Plant Parasitism.</title>
        <authorList>
            <person name="Yoshida S."/>
            <person name="Kim S."/>
            <person name="Wafula E.K."/>
            <person name="Tanskanen J."/>
            <person name="Kim Y.M."/>
            <person name="Honaas L."/>
            <person name="Yang Z."/>
            <person name="Spallek T."/>
            <person name="Conn C.E."/>
            <person name="Ichihashi Y."/>
            <person name="Cheong K."/>
            <person name="Cui S."/>
            <person name="Der J.P."/>
            <person name="Gundlach H."/>
            <person name="Jiao Y."/>
            <person name="Hori C."/>
            <person name="Ishida J.K."/>
            <person name="Kasahara H."/>
            <person name="Kiba T."/>
            <person name="Kim M.S."/>
            <person name="Koo N."/>
            <person name="Laohavisit A."/>
            <person name="Lee Y.H."/>
            <person name="Lumba S."/>
            <person name="McCourt P."/>
            <person name="Mortimer J.C."/>
            <person name="Mutuku J.M."/>
            <person name="Nomura T."/>
            <person name="Sasaki-Sekimoto Y."/>
            <person name="Seto Y."/>
            <person name="Wang Y."/>
            <person name="Wakatake T."/>
            <person name="Sakakibara H."/>
            <person name="Demura T."/>
            <person name="Yamaguchi S."/>
            <person name="Yoneyama K."/>
            <person name="Manabe R.I."/>
            <person name="Nelson D.C."/>
            <person name="Schulman A.H."/>
            <person name="Timko M.P."/>
            <person name="dePamphilis C.W."/>
            <person name="Choi D."/>
            <person name="Shirasu K."/>
        </authorList>
    </citation>
    <scope>NUCLEOTIDE SEQUENCE [LARGE SCALE GENOMIC DNA]</scope>
    <source>
        <strain evidence="2">cv. UVA1</strain>
    </source>
</reference>
<gene>
    <name evidence="1" type="ORF">STAS_35012</name>
</gene>
<evidence type="ECO:0000313" key="2">
    <source>
        <dbReference type="Proteomes" id="UP000325081"/>
    </source>
</evidence>
<comment type="caution">
    <text evidence="1">The sequence shown here is derived from an EMBL/GenBank/DDBJ whole genome shotgun (WGS) entry which is preliminary data.</text>
</comment>
<dbReference type="SUPFAM" id="SSF49599">
    <property type="entry name" value="TRAF domain-like"/>
    <property type="match status" value="1"/>
</dbReference>
<name>A0A5A7RJ56_STRAF</name>
<proteinExistence type="predicted"/>